<dbReference type="InterPro" id="IPR043128">
    <property type="entry name" value="Rev_trsase/Diguanyl_cyclase"/>
</dbReference>
<dbReference type="SMART" id="SM00091">
    <property type="entry name" value="PAS"/>
    <property type="match status" value="2"/>
</dbReference>
<dbReference type="InterPro" id="IPR001610">
    <property type="entry name" value="PAC"/>
</dbReference>
<feature type="domain" description="GGDEF" evidence="4">
    <location>
        <begin position="288"/>
        <end position="421"/>
    </location>
</feature>
<dbReference type="Gene3D" id="3.20.20.450">
    <property type="entry name" value="EAL domain"/>
    <property type="match status" value="1"/>
</dbReference>
<dbReference type="CDD" id="cd01949">
    <property type="entry name" value="GGDEF"/>
    <property type="match status" value="1"/>
</dbReference>
<feature type="domain" description="PAS" evidence="1">
    <location>
        <begin position="135"/>
        <end position="180"/>
    </location>
</feature>
<feature type="domain" description="EAL" evidence="3">
    <location>
        <begin position="430"/>
        <end position="684"/>
    </location>
</feature>
<dbReference type="InterPro" id="IPR001633">
    <property type="entry name" value="EAL_dom"/>
</dbReference>
<dbReference type="Pfam" id="PF08448">
    <property type="entry name" value="PAS_4"/>
    <property type="match status" value="1"/>
</dbReference>
<dbReference type="PROSITE" id="PS50112">
    <property type="entry name" value="PAS"/>
    <property type="match status" value="2"/>
</dbReference>
<dbReference type="SMART" id="SM00052">
    <property type="entry name" value="EAL"/>
    <property type="match status" value="1"/>
</dbReference>
<dbReference type="SUPFAM" id="SSF55073">
    <property type="entry name" value="Nucleotide cyclase"/>
    <property type="match status" value="1"/>
</dbReference>
<dbReference type="SMART" id="SM00086">
    <property type="entry name" value="PAC"/>
    <property type="match status" value="2"/>
</dbReference>
<dbReference type="InterPro" id="IPR000014">
    <property type="entry name" value="PAS"/>
</dbReference>
<organism evidence="5 6">
    <name type="scientific">Phaeobacter gallaeciensis</name>
    <dbReference type="NCBI Taxonomy" id="60890"/>
    <lineage>
        <taxon>Bacteria</taxon>
        <taxon>Pseudomonadati</taxon>
        <taxon>Pseudomonadota</taxon>
        <taxon>Alphaproteobacteria</taxon>
        <taxon>Rhodobacterales</taxon>
        <taxon>Roseobacteraceae</taxon>
        <taxon>Phaeobacter</taxon>
    </lineage>
</organism>
<dbReference type="SMART" id="SM00267">
    <property type="entry name" value="GGDEF"/>
    <property type="match status" value="1"/>
</dbReference>
<evidence type="ECO:0000313" key="6">
    <source>
        <dbReference type="Proteomes" id="UP000092565"/>
    </source>
</evidence>
<dbReference type="PANTHER" id="PTHR44757">
    <property type="entry name" value="DIGUANYLATE CYCLASE DGCP"/>
    <property type="match status" value="1"/>
</dbReference>
<dbReference type="SUPFAM" id="SSF141868">
    <property type="entry name" value="EAL domain-like"/>
    <property type="match status" value="1"/>
</dbReference>
<dbReference type="AlphaFoldDB" id="A0A1B0ZPF8"/>
<name>A0A1B0ZPF8_9RHOB</name>
<dbReference type="Pfam" id="PF00990">
    <property type="entry name" value="GGDEF"/>
    <property type="match status" value="1"/>
</dbReference>
<dbReference type="Pfam" id="PF00563">
    <property type="entry name" value="EAL"/>
    <property type="match status" value="1"/>
</dbReference>
<evidence type="ECO:0000259" key="4">
    <source>
        <dbReference type="PROSITE" id="PS50887"/>
    </source>
</evidence>
<dbReference type="InterPro" id="IPR013655">
    <property type="entry name" value="PAS_fold_3"/>
</dbReference>
<dbReference type="InterPro" id="IPR013656">
    <property type="entry name" value="PAS_4"/>
</dbReference>
<dbReference type="InterPro" id="IPR052155">
    <property type="entry name" value="Biofilm_reg_signaling"/>
</dbReference>
<dbReference type="InterPro" id="IPR029787">
    <property type="entry name" value="Nucleotide_cyclase"/>
</dbReference>
<dbReference type="NCBIfam" id="TIGR00254">
    <property type="entry name" value="GGDEF"/>
    <property type="match status" value="1"/>
</dbReference>
<dbReference type="PANTHER" id="PTHR44757:SF2">
    <property type="entry name" value="BIOFILM ARCHITECTURE MAINTENANCE PROTEIN MBAA"/>
    <property type="match status" value="1"/>
</dbReference>
<evidence type="ECO:0000313" key="5">
    <source>
        <dbReference type="EMBL" id="ANP36047.1"/>
    </source>
</evidence>
<dbReference type="InterPro" id="IPR000160">
    <property type="entry name" value="GGDEF_dom"/>
</dbReference>
<feature type="domain" description="PAC" evidence="2">
    <location>
        <begin position="207"/>
        <end position="259"/>
    </location>
</feature>
<keyword evidence="6" id="KW-1185">Reference proteome</keyword>
<sequence length="692" mass="76754">MSTNQEVRSDALSRLIAEHVRDSIILMDAVGRVVWVNPAFTELNGYALEDAMGKKPSELLCGSATTLESSKALAKVTSERSVIQVDVVTYKQSGQTYVAETKRIPIVDHDGELIHLVDIQRDVSEERTLKQDSIDFKAYQRALDLQAIVSVTDARGKITFVNPKFTEISGYSAEELIGKTHRIVNSGYHDRSLFVEMWRTIRRGETWHGEVCNRNKAGDIYWVDTTVVPVQGPDGKILRYVSTRYDITDRKRSELELERLALTDGLTGLANRTRLLSMLKELLATEDGCGLIALIDLDHFKALNDSKGHFIGDLLLKETASRMKEFVGKYGTVARLGGDEFGAIIHCDAVARAPKAFIDTMHKKLSEPTSLEGAPYVPSFSLGVAQYPQDGASAEMLLTNADIALYDAKRNGRGAWRFFDSSAQKRIDHRERLEAIVVDALANEGFTIALQPICSVTKQEHVGFEVLARLFHDGIFVPPDQFIPVAEEQGHIPAIGRLVLEKSFAFFGEMKNHGLHPGRLAVNVSPAQFREPGFAEEVQDLLFRYCIAPTDLVLEITETALIGRSKELVEKTLCRLRAMGISISLDDFGTGFSSLSHLRDFSVDEIKVDKSFVQDLEASAGDRALIKGLVELAHCLDLSVVAEGVETLAQFEYVRDLGVDFAQGFFHARPLSPREAEEFLSQSQTSSMLQIG</sequence>
<dbReference type="EMBL" id="CP015124">
    <property type="protein sequence ID" value="ANP36047.1"/>
    <property type="molecule type" value="Genomic_DNA"/>
</dbReference>
<evidence type="ECO:0000259" key="2">
    <source>
        <dbReference type="PROSITE" id="PS50113"/>
    </source>
</evidence>
<dbReference type="Gene3D" id="3.30.70.270">
    <property type="match status" value="1"/>
</dbReference>
<gene>
    <name evidence="5" type="ORF">JL2886_01126</name>
</gene>
<dbReference type="Proteomes" id="UP000092565">
    <property type="component" value="Chromosome"/>
</dbReference>
<dbReference type="InterPro" id="IPR035919">
    <property type="entry name" value="EAL_sf"/>
</dbReference>
<dbReference type="OrthoDB" id="9814202at2"/>
<dbReference type="InterPro" id="IPR000700">
    <property type="entry name" value="PAS-assoc_C"/>
</dbReference>
<proteinExistence type="predicted"/>
<dbReference type="PROSITE" id="PS50887">
    <property type="entry name" value="GGDEF"/>
    <property type="match status" value="1"/>
</dbReference>
<dbReference type="PROSITE" id="PS50113">
    <property type="entry name" value="PAC"/>
    <property type="match status" value="2"/>
</dbReference>
<dbReference type="InterPro" id="IPR035965">
    <property type="entry name" value="PAS-like_dom_sf"/>
</dbReference>
<dbReference type="NCBIfam" id="TIGR00229">
    <property type="entry name" value="sensory_box"/>
    <property type="match status" value="2"/>
</dbReference>
<accession>A0A1B0ZPF8</accession>
<dbReference type="Gene3D" id="3.30.450.20">
    <property type="entry name" value="PAS domain"/>
    <property type="match status" value="2"/>
</dbReference>
<evidence type="ECO:0000259" key="3">
    <source>
        <dbReference type="PROSITE" id="PS50883"/>
    </source>
</evidence>
<feature type="domain" description="PAS" evidence="1">
    <location>
        <begin position="9"/>
        <end position="54"/>
    </location>
</feature>
<feature type="domain" description="PAC" evidence="2">
    <location>
        <begin position="83"/>
        <end position="135"/>
    </location>
</feature>
<dbReference type="RefSeq" id="WP_082996009.1">
    <property type="nucleotide sequence ID" value="NZ_CP015124.1"/>
</dbReference>
<dbReference type="PROSITE" id="PS50883">
    <property type="entry name" value="EAL"/>
    <property type="match status" value="1"/>
</dbReference>
<evidence type="ECO:0000259" key="1">
    <source>
        <dbReference type="PROSITE" id="PS50112"/>
    </source>
</evidence>
<dbReference type="SUPFAM" id="SSF55785">
    <property type="entry name" value="PYP-like sensor domain (PAS domain)"/>
    <property type="match status" value="2"/>
</dbReference>
<dbReference type="CDD" id="cd00130">
    <property type="entry name" value="PAS"/>
    <property type="match status" value="2"/>
</dbReference>
<reference evidence="5 6" key="1">
    <citation type="submission" date="2016-04" db="EMBL/GenBank/DDBJ databases">
        <authorList>
            <person name="Evans L.H."/>
            <person name="Alamgir A."/>
            <person name="Owens N."/>
            <person name="Weber N.D."/>
            <person name="Virtaneva K."/>
            <person name="Barbian K."/>
            <person name="Babar A."/>
            <person name="Rosenke K."/>
        </authorList>
    </citation>
    <scope>NUCLEOTIDE SEQUENCE [LARGE SCALE GENOMIC DNA]</scope>
    <source>
        <strain evidence="5 6">JL2886</strain>
    </source>
</reference>
<dbReference type="CDD" id="cd01948">
    <property type="entry name" value="EAL"/>
    <property type="match status" value="1"/>
</dbReference>
<dbReference type="Pfam" id="PF08447">
    <property type="entry name" value="PAS_3"/>
    <property type="match status" value="1"/>
</dbReference>
<protein>
    <submittedName>
        <fullName evidence="5">Diguanylate cyclase</fullName>
    </submittedName>
</protein>